<dbReference type="EMBL" id="FRAR01000034">
    <property type="protein sequence ID" value="SHK96955.1"/>
    <property type="molecule type" value="Genomic_DNA"/>
</dbReference>
<dbReference type="InterPro" id="IPR007353">
    <property type="entry name" value="DUF421"/>
</dbReference>
<dbReference type="AlphaFoldDB" id="A0A1M6WTV0"/>
<proteinExistence type="inferred from homology"/>
<evidence type="ECO:0000256" key="3">
    <source>
        <dbReference type="ARBA" id="ARBA00022475"/>
    </source>
</evidence>
<evidence type="ECO:0000256" key="1">
    <source>
        <dbReference type="ARBA" id="ARBA00004651"/>
    </source>
</evidence>
<reference evidence="10" key="1">
    <citation type="submission" date="2016-11" db="EMBL/GenBank/DDBJ databases">
        <authorList>
            <person name="Varghese N."/>
            <person name="Submissions S."/>
        </authorList>
    </citation>
    <scope>NUCLEOTIDE SEQUENCE [LARGE SCALE GENOMIC DNA]</scope>
    <source>
        <strain evidence="10">DSM 10349</strain>
    </source>
</reference>
<sequence>MLELWPHIWRTVVIYVAVLIIVRLMGKREIGQLSTFDFVVAIILAELAAIPMGSLDIPIWHGIVPIVTLGLLEVGFSYISLVNRPLRKVLYGVPQIIIENGRLLKHEMRSSRYNLDDLLSQLREKGFHDISDVEYAILEPSGRLSVIPCSQKRPVTPADLNIATDYEGLPAVLVMDGEIIKENLQIIHLDETWLKEKLAENGYTPDKVLLATLNNKGDLLIDPQNDAHARK</sequence>
<evidence type="ECO:0000256" key="6">
    <source>
        <dbReference type="ARBA" id="ARBA00023136"/>
    </source>
</evidence>
<dbReference type="InterPro" id="IPR023090">
    <property type="entry name" value="UPF0702_alpha/beta_dom_sf"/>
</dbReference>
<keyword evidence="5 7" id="KW-1133">Transmembrane helix</keyword>
<feature type="transmembrane region" description="Helical" evidence="7">
    <location>
        <begin position="33"/>
        <end position="53"/>
    </location>
</feature>
<evidence type="ECO:0000313" key="9">
    <source>
        <dbReference type="EMBL" id="SHK96955.1"/>
    </source>
</evidence>
<evidence type="ECO:0000256" key="2">
    <source>
        <dbReference type="ARBA" id="ARBA00006448"/>
    </source>
</evidence>
<dbReference type="RefSeq" id="WP_072917409.1">
    <property type="nucleotide sequence ID" value="NZ_FRAR01000034.1"/>
</dbReference>
<dbReference type="Gene3D" id="3.30.240.20">
    <property type="entry name" value="bsu07140 like domains"/>
    <property type="match status" value="2"/>
</dbReference>
<keyword evidence="10" id="KW-1185">Reference proteome</keyword>
<feature type="transmembrane region" description="Helical" evidence="7">
    <location>
        <begin position="6"/>
        <end position="26"/>
    </location>
</feature>
<dbReference type="PANTHER" id="PTHR34582">
    <property type="entry name" value="UPF0702 TRANSMEMBRANE PROTEIN YCAP"/>
    <property type="match status" value="1"/>
</dbReference>
<evidence type="ECO:0000256" key="5">
    <source>
        <dbReference type="ARBA" id="ARBA00022989"/>
    </source>
</evidence>
<dbReference type="OrthoDB" id="1682423at2"/>
<keyword evidence="6 7" id="KW-0472">Membrane</keyword>
<dbReference type="STRING" id="1121421.SAMN02745123_03763"/>
<feature type="transmembrane region" description="Helical" evidence="7">
    <location>
        <begin position="59"/>
        <end position="81"/>
    </location>
</feature>
<evidence type="ECO:0000259" key="8">
    <source>
        <dbReference type="Pfam" id="PF04239"/>
    </source>
</evidence>
<dbReference type="GO" id="GO:0005886">
    <property type="term" value="C:plasma membrane"/>
    <property type="evidence" value="ECO:0007669"/>
    <property type="project" value="UniProtKB-SubCell"/>
</dbReference>
<dbReference type="PANTHER" id="PTHR34582:SF6">
    <property type="entry name" value="UPF0702 TRANSMEMBRANE PROTEIN YCAP"/>
    <property type="match status" value="1"/>
</dbReference>
<evidence type="ECO:0000256" key="7">
    <source>
        <dbReference type="SAM" id="Phobius"/>
    </source>
</evidence>
<name>A0A1M6WTV0_9FIRM</name>
<comment type="similarity">
    <text evidence="2">Belongs to the UPF0702 family.</text>
</comment>
<evidence type="ECO:0000256" key="4">
    <source>
        <dbReference type="ARBA" id="ARBA00022692"/>
    </source>
</evidence>
<accession>A0A1M6WTV0</accession>
<feature type="domain" description="YetF C-terminal" evidence="8">
    <location>
        <begin position="83"/>
        <end position="213"/>
    </location>
</feature>
<dbReference type="Pfam" id="PF04239">
    <property type="entry name" value="DUF421"/>
    <property type="match status" value="1"/>
</dbReference>
<dbReference type="Proteomes" id="UP000183997">
    <property type="component" value="Unassembled WGS sequence"/>
</dbReference>
<keyword evidence="4 7" id="KW-0812">Transmembrane</keyword>
<organism evidence="9 10">
    <name type="scientific">Desulforamulus aeronauticus DSM 10349</name>
    <dbReference type="NCBI Taxonomy" id="1121421"/>
    <lineage>
        <taxon>Bacteria</taxon>
        <taxon>Bacillati</taxon>
        <taxon>Bacillota</taxon>
        <taxon>Clostridia</taxon>
        <taxon>Eubacteriales</taxon>
        <taxon>Peptococcaceae</taxon>
        <taxon>Desulforamulus</taxon>
    </lineage>
</organism>
<comment type="subcellular location">
    <subcellularLocation>
        <location evidence="1">Cell membrane</location>
        <topology evidence="1">Multi-pass membrane protein</topology>
    </subcellularLocation>
</comment>
<keyword evidence="3" id="KW-1003">Cell membrane</keyword>
<evidence type="ECO:0000313" key="10">
    <source>
        <dbReference type="Proteomes" id="UP000183997"/>
    </source>
</evidence>
<gene>
    <name evidence="9" type="ORF">SAMN02745123_03763</name>
</gene>
<protein>
    <submittedName>
        <fullName evidence="9">Uncharacterized membrane protein YcaP, DUF421 family</fullName>
    </submittedName>
</protein>